<dbReference type="Gene3D" id="3.40.50.1820">
    <property type="entry name" value="alpha/beta hydrolase"/>
    <property type="match status" value="1"/>
</dbReference>
<feature type="domain" description="PE-PPE" evidence="3">
    <location>
        <begin position="49"/>
        <end position="188"/>
    </location>
</feature>
<evidence type="ECO:0000313" key="5">
    <source>
        <dbReference type="Proteomes" id="UP000517916"/>
    </source>
</evidence>
<comment type="caution">
    <text evidence="4">The sequence shown here is derived from an EMBL/GenBank/DDBJ whole genome shotgun (WGS) entry which is preliminary data.</text>
</comment>
<proteinExistence type="predicted"/>
<dbReference type="Pfam" id="PF08237">
    <property type="entry name" value="PE-PPE"/>
    <property type="match status" value="1"/>
</dbReference>
<dbReference type="Proteomes" id="UP000517916">
    <property type="component" value="Unassembled WGS sequence"/>
</dbReference>
<dbReference type="SUPFAM" id="SSF53474">
    <property type="entry name" value="alpha/beta-Hydrolases"/>
    <property type="match status" value="1"/>
</dbReference>
<evidence type="ECO:0000313" key="4">
    <source>
        <dbReference type="EMBL" id="MBA8926765.1"/>
    </source>
</evidence>
<protein>
    <recommendedName>
        <fullName evidence="3">PE-PPE domain-containing protein</fullName>
    </recommendedName>
</protein>
<name>A0ABR6BIQ1_9PSEU</name>
<evidence type="ECO:0000256" key="1">
    <source>
        <dbReference type="ARBA" id="ARBA00022801"/>
    </source>
</evidence>
<dbReference type="EMBL" id="JACJID010000003">
    <property type="protein sequence ID" value="MBA8926765.1"/>
    <property type="molecule type" value="Genomic_DNA"/>
</dbReference>
<dbReference type="SMART" id="SM01110">
    <property type="entry name" value="Cutinase"/>
    <property type="match status" value="1"/>
</dbReference>
<organism evidence="4 5">
    <name type="scientific">Kutzneria viridogrisea</name>
    <dbReference type="NCBI Taxonomy" id="47990"/>
    <lineage>
        <taxon>Bacteria</taxon>
        <taxon>Bacillati</taxon>
        <taxon>Actinomycetota</taxon>
        <taxon>Actinomycetes</taxon>
        <taxon>Pseudonocardiales</taxon>
        <taxon>Pseudonocardiaceae</taxon>
        <taxon>Kutzneria</taxon>
    </lineage>
</organism>
<dbReference type="InterPro" id="IPR000675">
    <property type="entry name" value="Cutinase/axe"/>
</dbReference>
<reference evidence="4 5" key="1">
    <citation type="submission" date="2020-08" db="EMBL/GenBank/DDBJ databases">
        <title>Genomic Encyclopedia of Archaeal and Bacterial Type Strains, Phase II (KMG-II): from individual species to whole genera.</title>
        <authorList>
            <person name="Goeker M."/>
        </authorList>
    </citation>
    <scope>NUCLEOTIDE SEQUENCE [LARGE SCALE GENOMIC DNA]</scope>
    <source>
        <strain evidence="4 5">DSM 43850</strain>
    </source>
</reference>
<gene>
    <name evidence="4" type="ORF">BC739_003971</name>
</gene>
<feature type="signal peptide" evidence="2">
    <location>
        <begin position="1"/>
        <end position="19"/>
    </location>
</feature>
<feature type="chain" id="PRO_5046622428" description="PE-PPE domain-containing protein" evidence="2">
    <location>
        <begin position="20"/>
        <end position="244"/>
    </location>
</feature>
<evidence type="ECO:0000259" key="3">
    <source>
        <dbReference type="Pfam" id="PF08237"/>
    </source>
</evidence>
<dbReference type="InterPro" id="IPR029058">
    <property type="entry name" value="AB_hydrolase_fold"/>
</dbReference>
<accession>A0ABR6BIQ1</accession>
<keyword evidence="5" id="KW-1185">Reference proteome</keyword>
<dbReference type="InterPro" id="IPR013228">
    <property type="entry name" value="PE-PPE_C"/>
</dbReference>
<keyword evidence="1" id="KW-0378">Hydrolase</keyword>
<keyword evidence="2" id="KW-0732">Signal</keyword>
<sequence>MVTALVAGLLNVTASMAHAEPGHYYVLIGGTCDGNATVFNNDWVRGGIPRVVHYPAGAAGLPNCDQTPMDQSVARGHDVARQVVQDAYNENPDAPITVVGYSQGAIVANLVLNDIADGNLPVNKDRISAKLFGDPMQPDPRGISAAIPQGTGAPSPFGGYVSFGPGRTDFNGIPFIRYCIQTDGICNFDTLEAPGGYFAQHWCYQWNRPTDGRSIMGDTIADEVYTNATQMLGKQDCWAGPVHP</sequence>
<evidence type="ECO:0000256" key="2">
    <source>
        <dbReference type="SAM" id="SignalP"/>
    </source>
</evidence>